<feature type="binding site" evidence="5">
    <location>
        <position position="61"/>
    </location>
    <ligand>
        <name>[4Fe-4S] cluster</name>
        <dbReference type="ChEBI" id="CHEBI:49883"/>
        <note>4Fe-4S-S-AdoMet</note>
    </ligand>
</feature>
<dbReference type="InterPro" id="IPR016431">
    <property type="entry name" value="Pyrv-formate_lyase-activ_prd"/>
</dbReference>
<evidence type="ECO:0000256" key="1">
    <source>
        <dbReference type="ARBA" id="ARBA00022691"/>
    </source>
</evidence>
<evidence type="ECO:0000259" key="7">
    <source>
        <dbReference type="Pfam" id="PF04055"/>
    </source>
</evidence>
<dbReference type="SUPFAM" id="SSF102114">
    <property type="entry name" value="Radical SAM enzymes"/>
    <property type="match status" value="1"/>
</dbReference>
<keyword evidence="9" id="KW-1185">Reference proteome</keyword>
<accession>A0A926I374</accession>
<evidence type="ECO:0000313" key="8">
    <source>
        <dbReference type="EMBL" id="MBC8546064.1"/>
    </source>
</evidence>
<dbReference type="InterPro" id="IPR013785">
    <property type="entry name" value="Aldolase_TIM"/>
</dbReference>
<dbReference type="Pfam" id="PF04055">
    <property type="entry name" value="Radical_SAM"/>
    <property type="match status" value="1"/>
</dbReference>
<reference evidence="8" key="1">
    <citation type="submission" date="2020-08" db="EMBL/GenBank/DDBJ databases">
        <title>Genome public.</title>
        <authorList>
            <person name="Liu C."/>
            <person name="Sun Q."/>
        </authorList>
    </citation>
    <scope>NUCLEOTIDE SEQUENCE</scope>
    <source>
        <strain evidence="8">NSJ-31</strain>
    </source>
</reference>
<dbReference type="InterPro" id="IPR007197">
    <property type="entry name" value="rSAM"/>
</dbReference>
<dbReference type="SFLD" id="SFLDG01099">
    <property type="entry name" value="Uncharacterised_Radical_SAM_Su"/>
    <property type="match status" value="1"/>
</dbReference>
<evidence type="ECO:0000256" key="5">
    <source>
        <dbReference type="PIRSR" id="PIRSR004869-50"/>
    </source>
</evidence>
<dbReference type="PANTHER" id="PTHR43075">
    <property type="entry name" value="FORMATE LYASE ACTIVATING ENZYME, PUTATIVE (AFU_ORTHOLOGUE AFUA_2G15630)-RELATED"/>
    <property type="match status" value="1"/>
</dbReference>
<proteinExistence type="predicted"/>
<evidence type="ECO:0000256" key="2">
    <source>
        <dbReference type="ARBA" id="ARBA00022723"/>
    </source>
</evidence>
<dbReference type="InterPro" id="IPR058240">
    <property type="entry name" value="rSAM_sf"/>
</dbReference>
<dbReference type="SFLD" id="SFLDS00029">
    <property type="entry name" value="Radical_SAM"/>
    <property type="match status" value="1"/>
</dbReference>
<dbReference type="PANTHER" id="PTHR43075:SF1">
    <property type="entry name" value="FORMATE LYASE ACTIVATING ENZYME, PUTATIVE (AFU_ORTHOLOGUE AFUA_2G15630)-RELATED"/>
    <property type="match status" value="1"/>
</dbReference>
<keyword evidence="3 5" id="KW-0408">Iron</keyword>
<protein>
    <submittedName>
        <fullName evidence="8">Radical SAM protein</fullName>
    </submittedName>
</protein>
<dbReference type="Proteomes" id="UP000653127">
    <property type="component" value="Unassembled WGS sequence"/>
</dbReference>
<evidence type="ECO:0000256" key="3">
    <source>
        <dbReference type="ARBA" id="ARBA00023004"/>
    </source>
</evidence>
<comment type="caution">
    <text evidence="8">The sequence shown here is derived from an EMBL/GenBank/DDBJ whole genome shotgun (WGS) entry which is preliminary data.</text>
</comment>
<dbReference type="InterPro" id="IPR040085">
    <property type="entry name" value="MJ0674-like"/>
</dbReference>
<evidence type="ECO:0000256" key="4">
    <source>
        <dbReference type="ARBA" id="ARBA00023014"/>
    </source>
</evidence>
<keyword evidence="2 5" id="KW-0479">Metal-binding</keyword>
<sequence>MSICNLCPRRCGVERAPSQGGAAGFCGVGRRPVVARAGLHAWEEPCISGTRGSGTVFFSGCNLRCCFCQNHEISAGGFGREIPVERLREIYRELASQGAHNINLVTPTHFIEAVAESLTPPPPVPVVYNSNGYERVESLRLLEGKVQIYLPDLKYANDPLALRYSNAKRYFETATAAIQEMYRQVGPWEMDEDGILQKGVVIRHLILPNHVENSFDVIDWVAGHFRRGKVLFSLMSQYIPCGRAAEYPEIDRPITQEERERVEQYLFYSGIEDGFVQEPESASSRYIPPFDLTGVEPARSQ</sequence>
<organism evidence="8 9">
    <name type="scientific">Ligaoa zhengdingensis</name>
    <dbReference type="NCBI Taxonomy" id="2763658"/>
    <lineage>
        <taxon>Bacteria</taxon>
        <taxon>Bacillati</taxon>
        <taxon>Bacillota</taxon>
        <taxon>Clostridia</taxon>
        <taxon>Eubacteriales</taxon>
        <taxon>Oscillospiraceae</taxon>
        <taxon>Ligaoa</taxon>
    </lineage>
</organism>
<dbReference type="GO" id="GO:0051536">
    <property type="term" value="F:iron-sulfur cluster binding"/>
    <property type="evidence" value="ECO:0007669"/>
    <property type="project" value="UniProtKB-KW"/>
</dbReference>
<feature type="binding site" evidence="5">
    <location>
        <position position="65"/>
    </location>
    <ligand>
        <name>[4Fe-4S] cluster</name>
        <dbReference type="ChEBI" id="CHEBI:49883"/>
        <note>4Fe-4S-S-AdoMet</note>
    </ligand>
</feature>
<dbReference type="RefSeq" id="WP_249282214.1">
    <property type="nucleotide sequence ID" value="NZ_JACRST010000003.1"/>
</dbReference>
<dbReference type="EMBL" id="JACRST010000003">
    <property type="protein sequence ID" value="MBC8546064.1"/>
    <property type="molecule type" value="Genomic_DNA"/>
</dbReference>
<evidence type="ECO:0000256" key="6">
    <source>
        <dbReference type="SAM" id="MobiDB-lite"/>
    </source>
</evidence>
<gene>
    <name evidence="8" type="ORF">H8711_03825</name>
</gene>
<dbReference type="GO" id="GO:0046872">
    <property type="term" value="F:metal ion binding"/>
    <property type="evidence" value="ECO:0007669"/>
    <property type="project" value="UniProtKB-KW"/>
</dbReference>
<feature type="region of interest" description="Disordered" evidence="6">
    <location>
        <begin position="279"/>
        <end position="301"/>
    </location>
</feature>
<keyword evidence="1 5" id="KW-0949">S-adenosyl-L-methionine</keyword>
<dbReference type="AlphaFoldDB" id="A0A926I374"/>
<evidence type="ECO:0000313" key="9">
    <source>
        <dbReference type="Proteomes" id="UP000653127"/>
    </source>
</evidence>
<dbReference type="GO" id="GO:0003824">
    <property type="term" value="F:catalytic activity"/>
    <property type="evidence" value="ECO:0007669"/>
    <property type="project" value="InterPro"/>
</dbReference>
<feature type="domain" description="Radical SAM core" evidence="7">
    <location>
        <begin position="56"/>
        <end position="181"/>
    </location>
</feature>
<dbReference type="Gene3D" id="3.20.20.70">
    <property type="entry name" value="Aldolase class I"/>
    <property type="match status" value="1"/>
</dbReference>
<dbReference type="CDD" id="cd01335">
    <property type="entry name" value="Radical_SAM"/>
    <property type="match status" value="1"/>
</dbReference>
<comment type="cofactor">
    <cofactor evidence="5">
        <name>[4Fe-4S] cluster</name>
        <dbReference type="ChEBI" id="CHEBI:49883"/>
    </cofactor>
    <text evidence="5">Binds 1 [4Fe-4S] cluster. The cluster is coordinated with 3 cysteines and an exchangeable S-adenosyl-L-methionine.</text>
</comment>
<feature type="binding site" evidence="5">
    <location>
        <position position="68"/>
    </location>
    <ligand>
        <name>[4Fe-4S] cluster</name>
        <dbReference type="ChEBI" id="CHEBI:49883"/>
        <note>4Fe-4S-S-AdoMet</note>
    </ligand>
</feature>
<name>A0A926I374_9FIRM</name>
<keyword evidence="4 5" id="KW-0411">Iron-sulfur</keyword>
<dbReference type="PIRSF" id="PIRSF004869">
    <property type="entry name" value="PflX_prd"/>
    <property type="match status" value="1"/>
</dbReference>